<dbReference type="InParanoid" id="G0EG19"/>
<evidence type="ECO:0000313" key="2">
    <source>
        <dbReference type="Proteomes" id="UP000001037"/>
    </source>
</evidence>
<keyword evidence="2" id="KW-1185">Reference proteome</keyword>
<protein>
    <submittedName>
        <fullName evidence="1">Uncharacterized protein</fullName>
    </submittedName>
</protein>
<dbReference type="HOGENOM" id="CLU_2393010_0_0_2"/>
<proteinExistence type="predicted"/>
<dbReference type="KEGG" id="pfm:Pyrfu_0395"/>
<evidence type="ECO:0000313" key="1">
    <source>
        <dbReference type="EMBL" id="AEM38267.1"/>
    </source>
</evidence>
<name>G0EG19_PYRF1</name>
<accession>G0EG19</accession>
<organism evidence="1 2">
    <name type="scientific">Pyrolobus fumarii (strain DSM 11204 / 1A)</name>
    <dbReference type="NCBI Taxonomy" id="694429"/>
    <lineage>
        <taxon>Archaea</taxon>
        <taxon>Thermoproteota</taxon>
        <taxon>Thermoprotei</taxon>
        <taxon>Desulfurococcales</taxon>
        <taxon>Pyrodictiaceae</taxon>
        <taxon>Pyrolobus</taxon>
    </lineage>
</organism>
<sequence length="93" mass="10385">MYCTRGSSGAMRFKRLEVGASRVPCANPIAMIHMALVELGEDEGLEIITKKSNAREVREALAMLDDVVQIVEESLEGDVYKVRVVPRHEQKRG</sequence>
<dbReference type="Proteomes" id="UP000001037">
    <property type="component" value="Chromosome"/>
</dbReference>
<dbReference type="EMBL" id="CP002838">
    <property type="protein sequence ID" value="AEM38267.1"/>
    <property type="molecule type" value="Genomic_DNA"/>
</dbReference>
<reference evidence="1 2" key="1">
    <citation type="journal article" date="2011" name="Stand. Genomic Sci.">
        <title>Complete genome sequence of the hyperthermophilic chemolithoautotroph Pyrolobus fumarii type strain (1A).</title>
        <authorList>
            <person name="Anderson I."/>
            <person name="Goker M."/>
            <person name="Nolan M."/>
            <person name="Lucas S."/>
            <person name="Hammon N."/>
            <person name="Deshpande S."/>
            <person name="Cheng J.F."/>
            <person name="Tapia R."/>
            <person name="Han C."/>
            <person name="Goodwin L."/>
            <person name="Pitluck S."/>
            <person name="Huntemann M."/>
            <person name="Liolios K."/>
            <person name="Ivanova N."/>
            <person name="Pagani I."/>
            <person name="Mavromatis K."/>
            <person name="Ovchinikova G."/>
            <person name="Pati A."/>
            <person name="Chen A."/>
            <person name="Palaniappan K."/>
            <person name="Land M."/>
            <person name="Hauser L."/>
            <person name="Brambilla E.M."/>
            <person name="Huber H."/>
            <person name="Yasawong M."/>
            <person name="Rohde M."/>
            <person name="Spring S."/>
            <person name="Abt B."/>
            <person name="Sikorski J."/>
            <person name="Wirth R."/>
            <person name="Detter J.C."/>
            <person name="Woyke T."/>
            <person name="Bristow J."/>
            <person name="Eisen J.A."/>
            <person name="Markowitz V."/>
            <person name="Hugenholtz P."/>
            <person name="Kyrpides N.C."/>
            <person name="Klenk H.P."/>
            <person name="Lapidus A."/>
        </authorList>
    </citation>
    <scope>NUCLEOTIDE SEQUENCE [LARGE SCALE GENOMIC DNA]</scope>
    <source>
        <strain evidence="2">DSM 11204 / 1A</strain>
    </source>
</reference>
<dbReference type="STRING" id="694429.Pyrfu_0395"/>
<dbReference type="AlphaFoldDB" id="G0EG19"/>
<gene>
    <name evidence="1" type="ordered locus">Pyrfu_0395</name>
</gene>